<dbReference type="NCBIfam" id="NF033179">
    <property type="entry name" value="TnsA_like_Actin"/>
    <property type="match status" value="1"/>
</dbReference>
<comment type="caution">
    <text evidence="1">The sequence shown here is derived from an EMBL/GenBank/DDBJ whole genome shotgun (WGS) entry which is preliminary data.</text>
</comment>
<accession>L7KQJ6</accession>
<keyword evidence="2" id="KW-1185">Reference proteome</keyword>
<reference evidence="1 2" key="1">
    <citation type="submission" date="2012-12" db="EMBL/GenBank/DDBJ databases">
        <title>Whole genome shotgun sequence of Gordonia aichiensis NBRC 108223.</title>
        <authorList>
            <person name="Isaki-Nakamura S."/>
            <person name="Hosoyama A."/>
            <person name="Tsuchikane K."/>
            <person name="Ando Y."/>
            <person name="Baba S."/>
            <person name="Ohji S."/>
            <person name="Hamada M."/>
            <person name="Tamura T."/>
            <person name="Yamazoe A."/>
            <person name="Yamazaki S."/>
            <person name="Fujita N."/>
        </authorList>
    </citation>
    <scope>NUCLEOTIDE SEQUENCE [LARGE SCALE GENOMIC DNA]</scope>
    <source>
        <strain evidence="1 2">NBRC 108223</strain>
    </source>
</reference>
<evidence type="ECO:0000313" key="2">
    <source>
        <dbReference type="Proteomes" id="UP000010988"/>
    </source>
</evidence>
<organism evidence="1 2">
    <name type="scientific">Gordonia aichiensis NBRC 108223</name>
    <dbReference type="NCBI Taxonomy" id="1220583"/>
    <lineage>
        <taxon>Bacteria</taxon>
        <taxon>Bacillati</taxon>
        <taxon>Actinomycetota</taxon>
        <taxon>Actinomycetes</taxon>
        <taxon>Mycobacteriales</taxon>
        <taxon>Gordoniaceae</taxon>
        <taxon>Gordonia</taxon>
    </lineage>
</organism>
<dbReference type="STRING" id="1220583.GOACH_49_00020"/>
<name>L7KQJ6_9ACTN</name>
<evidence type="ECO:0000313" key="1">
    <source>
        <dbReference type="EMBL" id="GAC51125.1"/>
    </source>
</evidence>
<dbReference type="AlphaFoldDB" id="L7KQJ6"/>
<dbReference type="Proteomes" id="UP000010988">
    <property type="component" value="Unassembled WGS sequence"/>
</dbReference>
<proteinExistence type="predicted"/>
<gene>
    <name evidence="1" type="ORF">GOACH_49_00020</name>
</gene>
<dbReference type="InterPro" id="IPR048000">
    <property type="entry name" value="TnsA-like"/>
</dbReference>
<protein>
    <recommendedName>
        <fullName evidence="3">TnsA endonuclease N-terminal domain-containing protein</fullName>
    </recommendedName>
</protein>
<sequence length="251" mass="28791">MTTVPCDGVQSREALKNTLPIRLVRHFSGQWYYSGKHYCFTMGAHVQYESLRELRRLQLADADPEIIEIHSQPFRLVERAERRLRRYTPDYATVSRSGEVTIVEVKTAPGLNDPKVASCLQWAMPRIQALGWNTEVHVTEPDEMVSLNMGYLDGFRDPELTNSDVTTAALEAVRAGTLTVDELVEKLQEQFPQWPVTPAVRHLIWRQQLRADLHRFVLRGTTELSEGVPLPDYLTDEARALFHHRISDSVR</sequence>
<dbReference type="EMBL" id="BANR01000049">
    <property type="protein sequence ID" value="GAC51125.1"/>
    <property type="molecule type" value="Genomic_DNA"/>
</dbReference>
<evidence type="ECO:0008006" key="3">
    <source>
        <dbReference type="Google" id="ProtNLM"/>
    </source>
</evidence>